<dbReference type="RefSeq" id="WP_008515004.1">
    <property type="nucleotide sequence ID" value="NZ_ACJM01000003.1"/>
</dbReference>
<dbReference type="EMBL" id="ACJM01000003">
    <property type="protein sequence ID" value="EEG78338.1"/>
    <property type="molecule type" value="Genomic_DNA"/>
</dbReference>
<dbReference type="NCBIfam" id="NF045650">
    <property type="entry name" value="CD1247_Nterm"/>
    <property type="match status" value="1"/>
</dbReference>
<gene>
    <name evidence="1" type="ORF">DealDRAFT_0753</name>
</gene>
<dbReference type="OrthoDB" id="2381377at2"/>
<evidence type="ECO:0000313" key="1">
    <source>
        <dbReference type="EMBL" id="EEG78338.1"/>
    </source>
</evidence>
<reference evidence="1 2" key="1">
    <citation type="submission" date="2009-02" db="EMBL/GenBank/DDBJ databases">
        <title>Sequencing of the draft genome and assembly of Dethiobacter alkaliphilus AHT 1.</title>
        <authorList>
            <consortium name="US DOE Joint Genome Institute (JGI-PGF)"/>
            <person name="Lucas S."/>
            <person name="Copeland A."/>
            <person name="Lapidus A."/>
            <person name="Glavina del Rio T."/>
            <person name="Dalin E."/>
            <person name="Tice H."/>
            <person name="Bruce D."/>
            <person name="Goodwin L."/>
            <person name="Pitluck S."/>
            <person name="Larimer F."/>
            <person name="Land M.L."/>
            <person name="Hauser L."/>
            <person name="Muyzer G."/>
        </authorList>
    </citation>
    <scope>NUCLEOTIDE SEQUENCE [LARGE SCALE GENOMIC DNA]</scope>
    <source>
        <strain evidence="1 2">AHT 1</strain>
    </source>
</reference>
<evidence type="ECO:0008006" key="3">
    <source>
        <dbReference type="Google" id="ProtNLM"/>
    </source>
</evidence>
<evidence type="ECO:0000313" key="2">
    <source>
        <dbReference type="Proteomes" id="UP000006443"/>
    </source>
</evidence>
<proteinExistence type="predicted"/>
<dbReference type="STRING" id="555088.DealDRAFT_0753"/>
<dbReference type="Proteomes" id="UP000006443">
    <property type="component" value="Unassembled WGS sequence"/>
</dbReference>
<dbReference type="eggNOG" id="ENOG5032YE8">
    <property type="taxonomic scope" value="Bacteria"/>
</dbReference>
<dbReference type="InterPro" id="IPR054688">
    <property type="entry name" value="CD1247_N"/>
</dbReference>
<dbReference type="AlphaFoldDB" id="C0GE44"/>
<protein>
    <recommendedName>
        <fullName evidence="3">AraC family transcriptional regulator</fullName>
    </recommendedName>
</protein>
<name>C0GE44_DETAL</name>
<comment type="caution">
    <text evidence="1">The sequence shown here is derived from an EMBL/GenBank/DDBJ whole genome shotgun (WGS) entry which is preliminary data.</text>
</comment>
<keyword evidence="2" id="KW-1185">Reference proteome</keyword>
<accession>C0GE44</accession>
<sequence length="153" mass="17772">MEDLKSRVAYLKGLAAGLGMEENTREGKLFGQIIDVIDSLAEAVTELQDDYDDIVDYAEAIDEDLNELEEDFYEEDELLVDDEDYYDEDDDEMFSVECPDCHEIVYIDDDMLDDDDVVEILCPNCERIVFVNDDEDYEGFEEDLELELENEDN</sequence>
<organism evidence="1 2">
    <name type="scientific">Dethiobacter alkaliphilus AHT 1</name>
    <dbReference type="NCBI Taxonomy" id="555088"/>
    <lineage>
        <taxon>Bacteria</taxon>
        <taxon>Bacillati</taxon>
        <taxon>Bacillota</taxon>
        <taxon>Dethiobacteria</taxon>
        <taxon>Dethiobacterales</taxon>
        <taxon>Dethiobacteraceae</taxon>
        <taxon>Dethiobacter</taxon>
    </lineage>
</organism>